<dbReference type="AlphaFoldDB" id="K3Z1S4"/>
<dbReference type="HOGENOM" id="CLU_3017833_0_0_1"/>
<dbReference type="EMBL" id="AGNK02000575">
    <property type="status" value="NOT_ANNOTATED_CDS"/>
    <property type="molecule type" value="Genomic_DNA"/>
</dbReference>
<sequence length="56" mass="6178">MATAAAPLYTPLSLRPPNREIQRWKRQLQEPLSSCPTCSGSSSHLMLQAGRVAIQE</sequence>
<keyword evidence="2" id="KW-1185">Reference proteome</keyword>
<protein>
    <submittedName>
        <fullName evidence="1">Uncharacterized protein</fullName>
    </submittedName>
</protein>
<reference evidence="2" key="1">
    <citation type="journal article" date="2012" name="Nat. Biotechnol.">
        <title>Reference genome sequence of the model plant Setaria.</title>
        <authorList>
            <person name="Bennetzen J.L."/>
            <person name="Schmutz J."/>
            <person name="Wang H."/>
            <person name="Percifield R."/>
            <person name="Hawkins J."/>
            <person name="Pontaroli A.C."/>
            <person name="Estep M."/>
            <person name="Feng L."/>
            <person name="Vaughn J.N."/>
            <person name="Grimwood J."/>
            <person name="Jenkins J."/>
            <person name="Barry K."/>
            <person name="Lindquist E."/>
            <person name="Hellsten U."/>
            <person name="Deshpande S."/>
            <person name="Wang X."/>
            <person name="Wu X."/>
            <person name="Mitros T."/>
            <person name="Triplett J."/>
            <person name="Yang X."/>
            <person name="Ye C.Y."/>
            <person name="Mauro-Herrera M."/>
            <person name="Wang L."/>
            <person name="Li P."/>
            <person name="Sharma M."/>
            <person name="Sharma R."/>
            <person name="Ronald P.C."/>
            <person name="Panaud O."/>
            <person name="Kellogg E.A."/>
            <person name="Brutnell T.P."/>
            <person name="Doust A.N."/>
            <person name="Tuskan G.A."/>
            <person name="Rokhsar D."/>
            <person name="Devos K.M."/>
        </authorList>
    </citation>
    <scope>NUCLEOTIDE SEQUENCE [LARGE SCALE GENOMIC DNA]</scope>
    <source>
        <strain evidence="2">cv. Yugu1</strain>
    </source>
</reference>
<evidence type="ECO:0000313" key="2">
    <source>
        <dbReference type="Proteomes" id="UP000004995"/>
    </source>
</evidence>
<name>K3Z1S4_SETIT</name>
<proteinExistence type="predicted"/>
<dbReference type="Proteomes" id="UP000004995">
    <property type="component" value="Unassembled WGS sequence"/>
</dbReference>
<evidence type="ECO:0000313" key="1">
    <source>
        <dbReference type="EnsemblPlants" id="KQL31779"/>
    </source>
</evidence>
<dbReference type="EnsemblPlants" id="KQL31779">
    <property type="protein sequence ID" value="KQL31779"/>
    <property type="gene ID" value="SETIT_020492mg"/>
</dbReference>
<dbReference type="InParanoid" id="K3Z1S4"/>
<reference evidence="1" key="2">
    <citation type="submission" date="2018-08" db="UniProtKB">
        <authorList>
            <consortium name="EnsemblPlants"/>
        </authorList>
    </citation>
    <scope>IDENTIFICATION</scope>
    <source>
        <strain evidence="1">Yugu1</strain>
    </source>
</reference>
<dbReference type="Gramene" id="KQL31779">
    <property type="protein sequence ID" value="KQL31779"/>
    <property type="gene ID" value="SETIT_020492mg"/>
</dbReference>
<accession>K3Z1S4</accession>
<organism evidence="1 2">
    <name type="scientific">Setaria italica</name>
    <name type="common">Foxtail millet</name>
    <name type="synonym">Panicum italicum</name>
    <dbReference type="NCBI Taxonomy" id="4555"/>
    <lineage>
        <taxon>Eukaryota</taxon>
        <taxon>Viridiplantae</taxon>
        <taxon>Streptophyta</taxon>
        <taxon>Embryophyta</taxon>
        <taxon>Tracheophyta</taxon>
        <taxon>Spermatophyta</taxon>
        <taxon>Magnoliopsida</taxon>
        <taxon>Liliopsida</taxon>
        <taxon>Poales</taxon>
        <taxon>Poaceae</taxon>
        <taxon>PACMAD clade</taxon>
        <taxon>Panicoideae</taxon>
        <taxon>Panicodae</taxon>
        <taxon>Paniceae</taxon>
        <taxon>Cenchrinae</taxon>
        <taxon>Setaria</taxon>
    </lineage>
</organism>